<accession>A0A8K0NNV6</accession>
<evidence type="ECO:0000256" key="5">
    <source>
        <dbReference type="ARBA" id="ARBA00022729"/>
    </source>
</evidence>
<dbReference type="InterPro" id="IPR007484">
    <property type="entry name" value="Peptidase_M28"/>
</dbReference>
<name>A0A8K0NNV6_9TREE</name>
<dbReference type="EMBL" id="JABELV010000143">
    <property type="protein sequence ID" value="KAG7529597.1"/>
    <property type="molecule type" value="Genomic_DNA"/>
</dbReference>
<evidence type="ECO:0000256" key="2">
    <source>
        <dbReference type="ARBA" id="ARBA00022438"/>
    </source>
</evidence>
<evidence type="ECO:0000256" key="1">
    <source>
        <dbReference type="ARBA" id="ARBA00001947"/>
    </source>
</evidence>
<dbReference type="GO" id="GO:0004177">
    <property type="term" value="F:aminopeptidase activity"/>
    <property type="evidence" value="ECO:0007669"/>
    <property type="project" value="UniProtKB-KW"/>
</dbReference>
<dbReference type="AlphaFoldDB" id="A0A8K0NNV6"/>
<dbReference type="GO" id="GO:0046872">
    <property type="term" value="F:metal ion binding"/>
    <property type="evidence" value="ECO:0007669"/>
    <property type="project" value="UniProtKB-KW"/>
</dbReference>
<keyword evidence="2" id="KW-0031">Aminopeptidase</keyword>
<proteinExistence type="inferred from homology"/>
<keyword evidence="12" id="KW-1185">Reference proteome</keyword>
<dbReference type="GO" id="GO:0008235">
    <property type="term" value="F:metalloexopeptidase activity"/>
    <property type="evidence" value="ECO:0007669"/>
    <property type="project" value="InterPro"/>
</dbReference>
<gene>
    <name evidence="11" type="ORF">FFLO_05528</name>
</gene>
<keyword evidence="3 9" id="KW-0645">Protease</keyword>
<keyword evidence="4 9" id="KW-0479">Metal-binding</keyword>
<evidence type="ECO:0000259" key="10">
    <source>
        <dbReference type="Pfam" id="PF04389"/>
    </source>
</evidence>
<evidence type="ECO:0000256" key="9">
    <source>
        <dbReference type="RuleBase" id="RU361240"/>
    </source>
</evidence>
<protein>
    <recommendedName>
        <fullName evidence="9">Peptide hydrolase</fullName>
        <ecNumber evidence="9">3.4.-.-</ecNumber>
    </recommendedName>
</protein>
<evidence type="ECO:0000256" key="8">
    <source>
        <dbReference type="ARBA" id="ARBA00043962"/>
    </source>
</evidence>
<dbReference type="Pfam" id="PF04389">
    <property type="entry name" value="Peptidase_M28"/>
    <property type="match status" value="1"/>
</dbReference>
<feature type="chain" id="PRO_5035487035" description="Peptide hydrolase" evidence="9">
    <location>
        <begin position="22"/>
        <end position="353"/>
    </location>
</feature>
<dbReference type="InterPro" id="IPR045175">
    <property type="entry name" value="M28_fam"/>
</dbReference>
<evidence type="ECO:0000313" key="12">
    <source>
        <dbReference type="Proteomes" id="UP000812966"/>
    </source>
</evidence>
<evidence type="ECO:0000256" key="4">
    <source>
        <dbReference type="ARBA" id="ARBA00022723"/>
    </source>
</evidence>
<dbReference type="Gene3D" id="3.40.630.10">
    <property type="entry name" value="Zn peptidases"/>
    <property type="match status" value="1"/>
</dbReference>
<dbReference type="PANTHER" id="PTHR12147">
    <property type="entry name" value="METALLOPEPTIDASE M28 FAMILY MEMBER"/>
    <property type="match status" value="1"/>
</dbReference>
<organism evidence="11 12">
    <name type="scientific">Filobasidium floriforme</name>
    <dbReference type="NCBI Taxonomy" id="5210"/>
    <lineage>
        <taxon>Eukaryota</taxon>
        <taxon>Fungi</taxon>
        <taxon>Dikarya</taxon>
        <taxon>Basidiomycota</taxon>
        <taxon>Agaricomycotina</taxon>
        <taxon>Tremellomycetes</taxon>
        <taxon>Filobasidiales</taxon>
        <taxon>Filobasidiaceae</taxon>
        <taxon>Filobasidium</taxon>
    </lineage>
</organism>
<dbReference type="GO" id="GO:0006508">
    <property type="term" value="P:proteolysis"/>
    <property type="evidence" value="ECO:0007669"/>
    <property type="project" value="UniProtKB-KW"/>
</dbReference>
<sequence length="353" mass="38844">MLTNLIPLLALLALAPGSITASPMIANVPSQSALQAPSPHELFRSALLTDDRSSHIRNAMYEWKEDGFDLDLKEKRLIRFGEDEVPVWMTELEKIEAKAKGLRFMDITDYPDLGFASLISPGGKHQKVFEYPSPSKANSTTNNYIHSLFPSISTDSMRTFLGHFSGGFRTRYYKSSTGAESSRWLQSKVEEFAKLNNATKVSVRAFQHPWGQSSIIARFPAAGKKDKKRSVVVVGAHQDSTNLWPFLPAPGADDDGSGTTSTIHAFKALNEAGYVPTKSDLEFHWFSAEEGGLLGSQAIAKEYEAEGVVVKAMVQMDMTAWVKKGTEEVVGIITDFVDPALSEFMTKAVGAYH</sequence>
<feature type="domain" description="Peptidase M28" evidence="10">
    <location>
        <begin position="225"/>
        <end position="325"/>
    </location>
</feature>
<dbReference type="SUPFAM" id="SSF53187">
    <property type="entry name" value="Zn-dependent exopeptidases"/>
    <property type="match status" value="1"/>
</dbReference>
<reference evidence="11" key="1">
    <citation type="submission" date="2020-04" db="EMBL/GenBank/DDBJ databases">
        <title>Analysis of mating type loci in Filobasidium floriforme.</title>
        <authorList>
            <person name="Nowrousian M."/>
        </authorList>
    </citation>
    <scope>NUCLEOTIDE SEQUENCE</scope>
    <source>
        <strain evidence="11">CBS 6242</strain>
    </source>
</reference>
<dbReference type="EC" id="3.4.-.-" evidence="9"/>
<comment type="caution">
    <text evidence="11">The sequence shown here is derived from an EMBL/GenBank/DDBJ whole genome shotgun (WGS) entry which is preliminary data.</text>
</comment>
<evidence type="ECO:0000256" key="6">
    <source>
        <dbReference type="ARBA" id="ARBA00022801"/>
    </source>
</evidence>
<feature type="signal peptide" evidence="9">
    <location>
        <begin position="1"/>
        <end position="21"/>
    </location>
</feature>
<dbReference type="PANTHER" id="PTHR12147:SF56">
    <property type="entry name" value="AMINOPEPTIDASE YDR415C-RELATED"/>
    <property type="match status" value="1"/>
</dbReference>
<comment type="similarity">
    <text evidence="8">Belongs to the peptidase M28 family. M28E subfamily.</text>
</comment>
<comment type="cofactor">
    <cofactor evidence="1">
        <name>Zn(2+)</name>
        <dbReference type="ChEBI" id="CHEBI:29105"/>
    </cofactor>
</comment>
<keyword evidence="6 9" id="KW-0378">Hydrolase</keyword>
<evidence type="ECO:0000256" key="7">
    <source>
        <dbReference type="ARBA" id="ARBA00022833"/>
    </source>
</evidence>
<keyword evidence="7 9" id="KW-0862">Zinc</keyword>
<keyword evidence="5 9" id="KW-0732">Signal</keyword>
<dbReference type="Proteomes" id="UP000812966">
    <property type="component" value="Unassembled WGS sequence"/>
</dbReference>
<evidence type="ECO:0000313" key="11">
    <source>
        <dbReference type="EMBL" id="KAG7529597.1"/>
    </source>
</evidence>
<evidence type="ECO:0000256" key="3">
    <source>
        <dbReference type="ARBA" id="ARBA00022670"/>
    </source>
</evidence>